<dbReference type="InterPro" id="IPR000387">
    <property type="entry name" value="Tyr_Pase_dom"/>
</dbReference>
<dbReference type="Proteomes" id="UP001497623">
    <property type="component" value="Unassembled WGS sequence"/>
</dbReference>
<name>A0AAV2R5X8_MEGNR</name>
<evidence type="ECO:0000256" key="4">
    <source>
        <dbReference type="ARBA" id="ARBA00022912"/>
    </source>
</evidence>
<dbReference type="SMART" id="SM00404">
    <property type="entry name" value="PTPc_motif"/>
    <property type="match status" value="1"/>
</dbReference>
<feature type="domain" description="Tyrosine specific protein phosphatases" evidence="5">
    <location>
        <begin position="113"/>
        <end position="179"/>
    </location>
</feature>
<dbReference type="InterPro" id="IPR022778">
    <property type="entry name" value="CDKN3"/>
</dbReference>
<dbReference type="EC" id="3.1.3.48" evidence="2"/>
<dbReference type="Pfam" id="PF05706">
    <property type="entry name" value="CDKN3"/>
    <property type="match status" value="1"/>
</dbReference>
<dbReference type="CDD" id="cd14505">
    <property type="entry name" value="CDKN3-like"/>
    <property type="match status" value="1"/>
</dbReference>
<dbReference type="AlphaFoldDB" id="A0AAV2R5X8"/>
<dbReference type="FunFam" id="3.90.190.10:FF:000157">
    <property type="entry name" value="Protein-tyrosine phosphatase"/>
    <property type="match status" value="1"/>
</dbReference>
<keyword evidence="4" id="KW-0904">Protein phosphatase</keyword>
<evidence type="ECO:0000256" key="3">
    <source>
        <dbReference type="ARBA" id="ARBA00022801"/>
    </source>
</evidence>
<evidence type="ECO:0000259" key="5">
    <source>
        <dbReference type="PROSITE" id="PS50056"/>
    </source>
</evidence>
<dbReference type="EMBL" id="CAXKWB010015616">
    <property type="protein sequence ID" value="CAL4114137.1"/>
    <property type="molecule type" value="Genomic_DNA"/>
</dbReference>
<accession>A0AAV2R5X8</accession>
<feature type="non-terminal residue" evidence="6">
    <location>
        <position position="192"/>
    </location>
</feature>
<dbReference type="PROSITE" id="PS50056">
    <property type="entry name" value="TYR_PHOSPHATASE_2"/>
    <property type="match status" value="1"/>
</dbReference>
<evidence type="ECO:0000256" key="2">
    <source>
        <dbReference type="ARBA" id="ARBA00013064"/>
    </source>
</evidence>
<dbReference type="Gene3D" id="3.90.190.10">
    <property type="entry name" value="Protein tyrosine phosphatase superfamily"/>
    <property type="match status" value="1"/>
</dbReference>
<evidence type="ECO:0000313" key="7">
    <source>
        <dbReference type="Proteomes" id="UP001497623"/>
    </source>
</evidence>
<proteinExistence type="inferred from homology"/>
<evidence type="ECO:0000256" key="1">
    <source>
        <dbReference type="ARBA" id="ARBA00009580"/>
    </source>
</evidence>
<keyword evidence="7" id="KW-1185">Reference proteome</keyword>
<keyword evidence="3" id="KW-0378">Hydrolase</keyword>
<comment type="caution">
    <text evidence="6">The sequence shown here is derived from an EMBL/GenBank/DDBJ whole genome shotgun (WGS) entry which is preliminary data.</text>
</comment>
<dbReference type="InterPro" id="IPR050561">
    <property type="entry name" value="PTP"/>
</dbReference>
<evidence type="ECO:0000313" key="6">
    <source>
        <dbReference type="EMBL" id="CAL4114137.1"/>
    </source>
</evidence>
<dbReference type="SUPFAM" id="SSF52799">
    <property type="entry name" value="(Phosphotyrosine protein) phosphatases II"/>
    <property type="match status" value="1"/>
</dbReference>
<dbReference type="InterPro" id="IPR003595">
    <property type="entry name" value="Tyr_Pase_cat"/>
</dbReference>
<dbReference type="GO" id="GO:0004725">
    <property type="term" value="F:protein tyrosine phosphatase activity"/>
    <property type="evidence" value="ECO:0007669"/>
    <property type="project" value="UniProtKB-EC"/>
</dbReference>
<gene>
    <name evidence="6" type="ORF">MNOR_LOCUS20311</name>
</gene>
<dbReference type="InterPro" id="IPR029021">
    <property type="entry name" value="Prot-tyrosine_phosphatase-like"/>
</dbReference>
<protein>
    <recommendedName>
        <fullName evidence="2">protein-tyrosine-phosphatase</fullName>
        <ecNumber evidence="2">3.1.3.48</ecNumber>
    </recommendedName>
</protein>
<organism evidence="6 7">
    <name type="scientific">Meganyctiphanes norvegica</name>
    <name type="common">Northern krill</name>
    <name type="synonym">Thysanopoda norvegica</name>
    <dbReference type="NCBI Taxonomy" id="48144"/>
    <lineage>
        <taxon>Eukaryota</taxon>
        <taxon>Metazoa</taxon>
        <taxon>Ecdysozoa</taxon>
        <taxon>Arthropoda</taxon>
        <taxon>Crustacea</taxon>
        <taxon>Multicrustacea</taxon>
        <taxon>Malacostraca</taxon>
        <taxon>Eumalacostraca</taxon>
        <taxon>Eucarida</taxon>
        <taxon>Euphausiacea</taxon>
        <taxon>Euphausiidae</taxon>
        <taxon>Meganyctiphanes</taxon>
    </lineage>
</organism>
<dbReference type="PANTHER" id="PTHR23339">
    <property type="entry name" value="TYROSINE SPECIFIC PROTEIN PHOSPHATASE AND DUAL SPECIFICITY PROTEIN PHOSPHATASE"/>
    <property type="match status" value="1"/>
</dbReference>
<reference evidence="6 7" key="1">
    <citation type="submission" date="2024-05" db="EMBL/GenBank/DDBJ databases">
        <authorList>
            <person name="Wallberg A."/>
        </authorList>
    </citation>
    <scope>NUCLEOTIDE SEQUENCE [LARGE SCALE GENOMIC DNA]</scope>
</reference>
<comment type="similarity">
    <text evidence="1">Belongs to the protein-tyrosine phosphatase family.</text>
</comment>
<sequence length="192" mass="21757">MFDSSESEEEGNDVPSMQVLKVDWLDMSFMGCPHNIAISGLPGCRFRGVQHNLNVDLDKIQQLGISDTIVLVTRGEMRKYRVPSLLSEYQARGIMVHHYPFLDGTAPSMDIVMDVLETTRRLLEDSRRILLHCMGGLGRACVMASCILQYHNNALTPDQSIFLLRELRGAAAVQTVKQYNFIQDFRTLLEDH</sequence>